<comment type="caution">
    <text evidence="2">The sequence shown here is derived from an EMBL/GenBank/DDBJ whole genome shotgun (WGS) entry which is preliminary data.</text>
</comment>
<dbReference type="SUPFAM" id="SSF50129">
    <property type="entry name" value="GroES-like"/>
    <property type="match status" value="1"/>
</dbReference>
<dbReference type="PANTHER" id="PTHR11695:SF294">
    <property type="entry name" value="RETICULON-4-INTERACTING PROTEIN 1, MITOCHONDRIAL"/>
    <property type="match status" value="1"/>
</dbReference>
<proteinExistence type="predicted"/>
<evidence type="ECO:0000313" key="3">
    <source>
        <dbReference type="Proteomes" id="UP000766486"/>
    </source>
</evidence>
<evidence type="ECO:0000259" key="1">
    <source>
        <dbReference type="SMART" id="SM00829"/>
    </source>
</evidence>
<sequence>MATMRAWQYSSPGELESTLRLVTDLPKPSADSLRQEEVLIKTLYASLNPADRMVANLGTFTKLRLSLPVTPGYDFCDLVEAVNTSDTTLKPGDLVFGCLGHPVTHGTLSEYFIGPTTCCARVSSGVRAEEAAGLGSAAITAYQALAPFITSGQRVFINGGSGGVGLFAIQFAKILGAEVTVTCSTRNIELCQELGADIIDYTHCNVLDVLKQRGQEFDHVIDNVGNIPELYSLAHLYTNPNARFIQVGGQMSSMQLFAVARNTLLPGFLGGGKRAYHLSMPKVDREELSALADFVAQGRARIVIDQHFKFEDTIQAFEKLKTGRARGKIIISIY</sequence>
<dbReference type="SMART" id="SM00829">
    <property type="entry name" value="PKS_ER"/>
    <property type="match status" value="1"/>
</dbReference>
<dbReference type="Gene3D" id="3.90.180.10">
    <property type="entry name" value="Medium-chain alcohol dehydrogenases, catalytic domain"/>
    <property type="match status" value="1"/>
</dbReference>
<reference evidence="2 3" key="1">
    <citation type="submission" date="2019-06" db="EMBL/GenBank/DDBJ databases">
        <authorList>
            <person name="Broberg M."/>
        </authorList>
    </citation>
    <scope>NUCLEOTIDE SEQUENCE [LARGE SCALE GENOMIC DNA]</scope>
</reference>
<dbReference type="EMBL" id="CABFNS010000437">
    <property type="protein sequence ID" value="VUC21715.1"/>
    <property type="molecule type" value="Genomic_DNA"/>
</dbReference>
<dbReference type="Proteomes" id="UP000766486">
    <property type="component" value="Unassembled WGS sequence"/>
</dbReference>
<accession>A0ABY6TSU0</accession>
<protein>
    <recommendedName>
        <fullName evidence="1">Enoyl reductase (ER) domain-containing protein</fullName>
    </recommendedName>
</protein>
<dbReference type="Pfam" id="PF13602">
    <property type="entry name" value="ADH_zinc_N_2"/>
    <property type="match status" value="1"/>
</dbReference>
<keyword evidence="3" id="KW-1185">Reference proteome</keyword>
<dbReference type="Pfam" id="PF08240">
    <property type="entry name" value="ADH_N"/>
    <property type="match status" value="1"/>
</dbReference>
<dbReference type="InterPro" id="IPR011032">
    <property type="entry name" value="GroES-like_sf"/>
</dbReference>
<dbReference type="CDD" id="cd08267">
    <property type="entry name" value="MDR1"/>
    <property type="match status" value="1"/>
</dbReference>
<gene>
    <name evidence="2" type="ORF">CLO192961_LOCUS61628</name>
</gene>
<dbReference type="InterPro" id="IPR013154">
    <property type="entry name" value="ADH-like_N"/>
</dbReference>
<dbReference type="InterPro" id="IPR036291">
    <property type="entry name" value="NAD(P)-bd_dom_sf"/>
</dbReference>
<dbReference type="PANTHER" id="PTHR11695">
    <property type="entry name" value="ALCOHOL DEHYDROGENASE RELATED"/>
    <property type="match status" value="1"/>
</dbReference>
<dbReference type="SUPFAM" id="SSF51735">
    <property type="entry name" value="NAD(P)-binding Rossmann-fold domains"/>
    <property type="match status" value="1"/>
</dbReference>
<organism evidence="2 3">
    <name type="scientific">Bionectria ochroleuca</name>
    <name type="common">Gliocladium roseum</name>
    <dbReference type="NCBI Taxonomy" id="29856"/>
    <lineage>
        <taxon>Eukaryota</taxon>
        <taxon>Fungi</taxon>
        <taxon>Dikarya</taxon>
        <taxon>Ascomycota</taxon>
        <taxon>Pezizomycotina</taxon>
        <taxon>Sordariomycetes</taxon>
        <taxon>Hypocreomycetidae</taxon>
        <taxon>Hypocreales</taxon>
        <taxon>Bionectriaceae</taxon>
        <taxon>Clonostachys</taxon>
    </lineage>
</organism>
<dbReference type="InterPro" id="IPR020843">
    <property type="entry name" value="ER"/>
</dbReference>
<dbReference type="InterPro" id="IPR050700">
    <property type="entry name" value="YIM1/Zinc_Alcohol_DH_Fams"/>
</dbReference>
<dbReference type="Gene3D" id="3.40.50.720">
    <property type="entry name" value="NAD(P)-binding Rossmann-like Domain"/>
    <property type="match status" value="1"/>
</dbReference>
<name>A0ABY6TSU0_BIOOC</name>
<feature type="domain" description="Enoyl reductase (ER)" evidence="1">
    <location>
        <begin position="13"/>
        <end position="331"/>
    </location>
</feature>
<evidence type="ECO:0000313" key="2">
    <source>
        <dbReference type="EMBL" id="VUC21715.1"/>
    </source>
</evidence>